<evidence type="ECO:0000313" key="2">
    <source>
        <dbReference type="EMBL" id="GBP23214.1"/>
    </source>
</evidence>
<organism evidence="2 3">
    <name type="scientific">Eumeta variegata</name>
    <name type="common">Bagworm moth</name>
    <name type="synonym">Eumeta japonica</name>
    <dbReference type="NCBI Taxonomy" id="151549"/>
    <lineage>
        <taxon>Eukaryota</taxon>
        <taxon>Metazoa</taxon>
        <taxon>Ecdysozoa</taxon>
        <taxon>Arthropoda</taxon>
        <taxon>Hexapoda</taxon>
        <taxon>Insecta</taxon>
        <taxon>Pterygota</taxon>
        <taxon>Neoptera</taxon>
        <taxon>Endopterygota</taxon>
        <taxon>Lepidoptera</taxon>
        <taxon>Glossata</taxon>
        <taxon>Ditrysia</taxon>
        <taxon>Tineoidea</taxon>
        <taxon>Psychidae</taxon>
        <taxon>Oiketicinae</taxon>
        <taxon>Eumeta</taxon>
    </lineage>
</organism>
<sequence length="182" mass="21044">MLPHTWASSRRGDFPSQPEIKSCQWVYRHHPSLGVVVKWWVASPSGPEKLDDREPRRSGKTKTITYLRMNATYACYTDSRSYRNDRHDSWPLIEIHLRGHAEIISSGLCRGRRGRRAAAVTILIRCRCIIRDTSGRYNARRRTGPPSAPTPPPPPPSRHTEHIQNNLPNYIWCKPRFGRWPA</sequence>
<feature type="region of interest" description="Disordered" evidence="1">
    <location>
        <begin position="137"/>
        <end position="163"/>
    </location>
</feature>
<feature type="compositionally biased region" description="Pro residues" evidence="1">
    <location>
        <begin position="146"/>
        <end position="157"/>
    </location>
</feature>
<dbReference type="EMBL" id="BGZK01000148">
    <property type="protein sequence ID" value="GBP23214.1"/>
    <property type="molecule type" value="Genomic_DNA"/>
</dbReference>
<keyword evidence="3" id="KW-1185">Reference proteome</keyword>
<dbReference type="Proteomes" id="UP000299102">
    <property type="component" value="Unassembled WGS sequence"/>
</dbReference>
<dbReference type="AlphaFoldDB" id="A0A4C1UBB1"/>
<comment type="caution">
    <text evidence="2">The sequence shown here is derived from an EMBL/GenBank/DDBJ whole genome shotgun (WGS) entry which is preliminary data.</text>
</comment>
<name>A0A4C1UBB1_EUMVA</name>
<evidence type="ECO:0000256" key="1">
    <source>
        <dbReference type="SAM" id="MobiDB-lite"/>
    </source>
</evidence>
<protein>
    <submittedName>
        <fullName evidence="2">Uncharacterized protein</fullName>
    </submittedName>
</protein>
<evidence type="ECO:0000313" key="3">
    <source>
        <dbReference type="Proteomes" id="UP000299102"/>
    </source>
</evidence>
<gene>
    <name evidence="2" type="ORF">EVAR_82379_1</name>
</gene>
<reference evidence="2 3" key="1">
    <citation type="journal article" date="2019" name="Commun. Biol.">
        <title>The bagworm genome reveals a unique fibroin gene that provides high tensile strength.</title>
        <authorList>
            <person name="Kono N."/>
            <person name="Nakamura H."/>
            <person name="Ohtoshi R."/>
            <person name="Tomita M."/>
            <person name="Numata K."/>
            <person name="Arakawa K."/>
        </authorList>
    </citation>
    <scope>NUCLEOTIDE SEQUENCE [LARGE SCALE GENOMIC DNA]</scope>
</reference>
<accession>A0A4C1UBB1</accession>
<proteinExistence type="predicted"/>